<dbReference type="InterPro" id="IPR001509">
    <property type="entry name" value="Epimerase_deHydtase"/>
</dbReference>
<comment type="similarity">
    <text evidence="1">Belongs to the NAD(P)-dependent epimerase/dehydratase family. SDR39U1 subfamily.</text>
</comment>
<organism evidence="4 5">
    <name type="scientific">Candidatus Obscuribacter phosphatis</name>
    <dbReference type="NCBI Taxonomy" id="1906157"/>
    <lineage>
        <taxon>Bacteria</taxon>
        <taxon>Bacillati</taxon>
        <taxon>Candidatus Melainabacteria</taxon>
        <taxon>Candidatus Obscuribacterales</taxon>
        <taxon>Candidatus Obscuribacteraceae</taxon>
        <taxon>Candidatus Obscuribacter</taxon>
    </lineage>
</organism>
<proteinExistence type="inferred from homology"/>
<dbReference type="Pfam" id="PF01370">
    <property type="entry name" value="Epimerase"/>
    <property type="match status" value="1"/>
</dbReference>
<dbReference type="Pfam" id="PF08338">
    <property type="entry name" value="DUF1731"/>
    <property type="match status" value="1"/>
</dbReference>
<evidence type="ECO:0000259" key="2">
    <source>
        <dbReference type="Pfam" id="PF01370"/>
    </source>
</evidence>
<comment type="caution">
    <text evidence="4">The sequence shown here is derived from an EMBL/GenBank/DDBJ whole genome shotgun (WGS) entry which is preliminary data.</text>
</comment>
<reference evidence="4" key="1">
    <citation type="submission" date="2021-02" db="EMBL/GenBank/DDBJ databases">
        <title>Genome-Resolved Metagenomics of a Microbial Community Performing Photosynthetic Biological Nutrient Removal.</title>
        <authorList>
            <person name="Mcdaniel E.A."/>
        </authorList>
    </citation>
    <scope>NUCLEOTIDE SEQUENCE</scope>
    <source>
        <strain evidence="4">UWPOB_OBS1</strain>
    </source>
</reference>
<dbReference type="NCBIfam" id="TIGR01777">
    <property type="entry name" value="yfcH"/>
    <property type="match status" value="1"/>
</dbReference>
<protein>
    <submittedName>
        <fullName evidence="4">TIGR01777 family oxidoreductase</fullName>
    </submittedName>
</protein>
<accession>A0A8J7P842</accession>
<dbReference type="Gene3D" id="3.30.530.20">
    <property type="match status" value="1"/>
</dbReference>
<dbReference type="Proteomes" id="UP000664277">
    <property type="component" value="Unassembled WGS sequence"/>
</dbReference>
<name>A0A8J7P842_9BACT</name>
<evidence type="ECO:0000259" key="3">
    <source>
        <dbReference type="Pfam" id="PF08338"/>
    </source>
</evidence>
<dbReference type="AlphaFoldDB" id="A0A8J7P842"/>
<dbReference type="CDD" id="cd07820">
    <property type="entry name" value="SRPBCC_3"/>
    <property type="match status" value="1"/>
</dbReference>
<dbReference type="SUPFAM" id="SSF51735">
    <property type="entry name" value="NAD(P)-binding Rossmann-fold domains"/>
    <property type="match status" value="1"/>
</dbReference>
<dbReference type="EMBL" id="JAFLCK010000019">
    <property type="protein sequence ID" value="MBN8661394.1"/>
    <property type="molecule type" value="Genomic_DNA"/>
</dbReference>
<dbReference type="InterPro" id="IPR010099">
    <property type="entry name" value="SDR39U1"/>
</dbReference>
<dbReference type="PANTHER" id="PTHR11092">
    <property type="entry name" value="SUGAR NUCLEOTIDE EPIMERASE RELATED"/>
    <property type="match status" value="1"/>
</dbReference>
<feature type="domain" description="NAD-dependent epimerase/dehydratase" evidence="2">
    <location>
        <begin position="170"/>
        <end position="378"/>
    </location>
</feature>
<evidence type="ECO:0000256" key="1">
    <source>
        <dbReference type="ARBA" id="ARBA00009353"/>
    </source>
</evidence>
<evidence type="ECO:0000313" key="5">
    <source>
        <dbReference type="Proteomes" id="UP000664277"/>
    </source>
</evidence>
<sequence length="464" mass="50863">MGNLVFEAKCQFKAPAAEVFAWHEAPGAFARLSPPWVDVRLVEHSGGIRDGARVVLQINQGPVGIPWVLGHKDYVKDEQFCDYQIAGPFQYWQHVHRIVPLAADDAAREQGFQCLLHDRIEFSPPLGLAGKIGGALYVKGELKRLFRYRHALLARDLELKARYGQKKLRVLISGSTGMIGTHLKALLRTQGHEVYSLVRRRSSKPDEIFWDPTSEECEALPGGLDAIVHLCGRNVAARRWNVEEKQLIFESRVRSTNFLARLVADMKEPPAAVIFASAVGYYGDRGSEPLTEDSSSGAGFLADVCKSWEESAAPAEKAGCRIAFARIGAVLSPKDGALGKLLPVFLAGGGGPVGDGKQYFPWVSIEDVSAGIYHAIVSKTLSGPFNLVSPQAATNGEFARTFARVLRRPCLMPVKPAILKAVYGEMAEALILPSQRVLPQKLQQDGYEFLDAEMGKAIKLQLGY</sequence>
<dbReference type="Gene3D" id="3.40.50.720">
    <property type="entry name" value="NAD(P)-binding Rossmann-like Domain"/>
    <property type="match status" value="1"/>
</dbReference>
<dbReference type="SUPFAM" id="SSF55961">
    <property type="entry name" value="Bet v1-like"/>
    <property type="match status" value="1"/>
</dbReference>
<gene>
    <name evidence="4" type="ORF">J0M35_13595</name>
</gene>
<dbReference type="PANTHER" id="PTHR11092:SF0">
    <property type="entry name" value="EPIMERASE FAMILY PROTEIN SDR39U1"/>
    <property type="match status" value="1"/>
</dbReference>
<dbReference type="InterPro" id="IPR013549">
    <property type="entry name" value="DUF1731"/>
</dbReference>
<dbReference type="InterPro" id="IPR023393">
    <property type="entry name" value="START-like_dom_sf"/>
</dbReference>
<evidence type="ECO:0000313" key="4">
    <source>
        <dbReference type="EMBL" id="MBN8661394.1"/>
    </source>
</evidence>
<feature type="domain" description="DUF1731" evidence="3">
    <location>
        <begin position="418"/>
        <end position="458"/>
    </location>
</feature>
<dbReference type="InterPro" id="IPR036291">
    <property type="entry name" value="NAD(P)-bd_dom_sf"/>
</dbReference>